<proteinExistence type="predicted"/>
<reference evidence="1" key="1">
    <citation type="submission" date="2019-10" db="EMBL/GenBank/DDBJ databases">
        <title>Description of Paenibacillus glebae sp. nov.</title>
        <authorList>
            <person name="Carlier A."/>
            <person name="Qi S."/>
        </authorList>
    </citation>
    <scope>NUCLEOTIDE SEQUENCE</scope>
    <source>
        <strain evidence="1">LMG 31456</strain>
    </source>
</reference>
<name>A0A972JYM2_9BACL</name>
<evidence type="ECO:0000313" key="2">
    <source>
        <dbReference type="Proteomes" id="UP000641588"/>
    </source>
</evidence>
<organism evidence="1 2">
    <name type="scientific">Paenibacillus foliorum</name>
    <dbReference type="NCBI Taxonomy" id="2654974"/>
    <lineage>
        <taxon>Bacteria</taxon>
        <taxon>Bacillati</taxon>
        <taxon>Bacillota</taxon>
        <taxon>Bacilli</taxon>
        <taxon>Bacillales</taxon>
        <taxon>Paenibacillaceae</taxon>
        <taxon>Paenibacillus</taxon>
    </lineage>
</organism>
<dbReference type="AlphaFoldDB" id="A0A972JYM2"/>
<accession>A0A972JYM2</accession>
<gene>
    <name evidence="1" type="ORF">GC093_01120</name>
</gene>
<dbReference type="RefSeq" id="WP_171650015.1">
    <property type="nucleotide sequence ID" value="NZ_WHOD01000004.1"/>
</dbReference>
<protein>
    <submittedName>
        <fullName evidence="1">Uncharacterized protein</fullName>
    </submittedName>
</protein>
<dbReference type="Proteomes" id="UP000641588">
    <property type="component" value="Unassembled WGS sequence"/>
</dbReference>
<comment type="caution">
    <text evidence="1">The sequence shown here is derived from an EMBL/GenBank/DDBJ whole genome shotgun (WGS) entry which is preliminary data.</text>
</comment>
<dbReference type="EMBL" id="WHOD01000004">
    <property type="protein sequence ID" value="NOU91840.1"/>
    <property type="molecule type" value="Genomic_DNA"/>
</dbReference>
<keyword evidence="2" id="KW-1185">Reference proteome</keyword>
<evidence type="ECO:0000313" key="1">
    <source>
        <dbReference type="EMBL" id="NOU91840.1"/>
    </source>
</evidence>
<sequence>MDNIDHIIKKVSKYISFGQPVSSGSVFSQRISDPRIAISAYYMSMKLRNEEEQYYHEIWLKKEGHFVITEAWYKDSNVSRKIFQDNVSYEDIKNIFGEEDAHGLAIRMTEIIKKSEKEDWSSSKKRA</sequence>